<comment type="caution">
    <text evidence="4">The sequence shown here is derived from an EMBL/GenBank/DDBJ whole genome shotgun (WGS) entry which is preliminary data.</text>
</comment>
<dbReference type="EMBL" id="JACGCM010001123">
    <property type="protein sequence ID" value="KAF6161659.1"/>
    <property type="molecule type" value="Genomic_DNA"/>
</dbReference>
<dbReference type="AlphaFoldDB" id="A0A7J7N384"/>
<evidence type="ECO:0000313" key="4">
    <source>
        <dbReference type="EMBL" id="KAF6161659.1"/>
    </source>
</evidence>
<sequence>MASTTIGVLSPPLFLQERRTHFVTFKKFPVSTIGVFRVRERRLFSISAKATGKSSETFTSIVESVQNIWESSEDRPALVGLGFTAIVALWASTNLVVAIDKLPVIPSTFELIGILYSSWFVYRYLLFKPDREELFQSINKSLSDILGQ</sequence>
<keyword evidence="5" id="KW-1185">Reference proteome</keyword>
<dbReference type="Pfam" id="PF14159">
    <property type="entry name" value="CAAD"/>
    <property type="match status" value="1"/>
</dbReference>
<keyword evidence="2" id="KW-0472">Membrane</keyword>
<feature type="domain" description="Cyanobacterial aminoacyl-tRNA synthetase CAAD" evidence="3">
    <location>
        <begin position="64"/>
        <end position="147"/>
    </location>
</feature>
<dbReference type="GO" id="GO:0009535">
    <property type="term" value="C:chloroplast thylakoid membrane"/>
    <property type="evidence" value="ECO:0007669"/>
    <property type="project" value="TreeGrafter"/>
</dbReference>
<dbReference type="InterPro" id="IPR033344">
    <property type="entry name" value="CURT1"/>
</dbReference>
<feature type="transmembrane region" description="Helical" evidence="2">
    <location>
        <begin position="77"/>
        <end position="99"/>
    </location>
</feature>
<dbReference type="OrthoDB" id="2014299at2759"/>
<feature type="transmembrane region" description="Helical" evidence="2">
    <location>
        <begin position="105"/>
        <end position="126"/>
    </location>
</feature>
<evidence type="ECO:0000313" key="5">
    <source>
        <dbReference type="Proteomes" id="UP000541444"/>
    </source>
</evidence>
<dbReference type="Proteomes" id="UP000541444">
    <property type="component" value="Unassembled WGS sequence"/>
</dbReference>
<proteinExistence type="predicted"/>
<evidence type="ECO:0000256" key="1">
    <source>
        <dbReference type="ARBA" id="ARBA00004141"/>
    </source>
</evidence>
<dbReference type="InterPro" id="IPR025564">
    <property type="entry name" value="CAAD_dom"/>
</dbReference>
<comment type="subcellular location">
    <subcellularLocation>
        <location evidence="1">Membrane</location>
        <topology evidence="1">Multi-pass membrane protein</topology>
    </subcellularLocation>
</comment>
<gene>
    <name evidence="4" type="ORF">GIB67_017297</name>
</gene>
<evidence type="ECO:0000259" key="3">
    <source>
        <dbReference type="Pfam" id="PF14159"/>
    </source>
</evidence>
<name>A0A7J7N384_9MAGN</name>
<reference evidence="4 5" key="1">
    <citation type="journal article" date="2020" name="IScience">
        <title>Genome Sequencing of the Endangered Kingdonia uniflora (Circaeasteraceae, Ranunculales) Reveals Potential Mechanisms of Evolutionary Specialization.</title>
        <authorList>
            <person name="Sun Y."/>
            <person name="Deng T."/>
            <person name="Zhang A."/>
            <person name="Moore M.J."/>
            <person name="Landis J.B."/>
            <person name="Lin N."/>
            <person name="Zhang H."/>
            <person name="Zhang X."/>
            <person name="Huang J."/>
            <person name="Zhang X."/>
            <person name="Sun H."/>
            <person name="Wang H."/>
        </authorList>
    </citation>
    <scope>NUCLEOTIDE SEQUENCE [LARGE SCALE GENOMIC DNA]</scope>
    <source>
        <strain evidence="4">TB1705</strain>
        <tissue evidence="4">Leaf</tissue>
    </source>
</reference>
<keyword evidence="2" id="KW-1133">Transmembrane helix</keyword>
<dbReference type="PANTHER" id="PTHR33222">
    <property type="match status" value="1"/>
</dbReference>
<evidence type="ECO:0000256" key="2">
    <source>
        <dbReference type="SAM" id="Phobius"/>
    </source>
</evidence>
<dbReference type="PANTHER" id="PTHR33222:SF3">
    <property type="entry name" value="PROTEIN CURVATURE THYLAKOID 1C, CHLOROPLASTIC"/>
    <property type="match status" value="1"/>
</dbReference>
<protein>
    <recommendedName>
        <fullName evidence="3">Cyanobacterial aminoacyl-tRNA synthetase CAAD domain-containing protein</fullName>
    </recommendedName>
</protein>
<keyword evidence="2" id="KW-0812">Transmembrane</keyword>
<accession>A0A7J7N384</accession>
<organism evidence="4 5">
    <name type="scientific">Kingdonia uniflora</name>
    <dbReference type="NCBI Taxonomy" id="39325"/>
    <lineage>
        <taxon>Eukaryota</taxon>
        <taxon>Viridiplantae</taxon>
        <taxon>Streptophyta</taxon>
        <taxon>Embryophyta</taxon>
        <taxon>Tracheophyta</taxon>
        <taxon>Spermatophyta</taxon>
        <taxon>Magnoliopsida</taxon>
        <taxon>Ranunculales</taxon>
        <taxon>Circaeasteraceae</taxon>
        <taxon>Kingdonia</taxon>
    </lineage>
</organism>